<dbReference type="Proteomes" id="UP000468388">
    <property type="component" value="Unassembled WGS sequence"/>
</dbReference>
<proteinExistence type="predicted"/>
<evidence type="ECO:0000313" key="2">
    <source>
        <dbReference type="Proteomes" id="UP000468388"/>
    </source>
</evidence>
<evidence type="ECO:0000313" key="1">
    <source>
        <dbReference type="EMBL" id="MVT39499.1"/>
    </source>
</evidence>
<gene>
    <name evidence="1" type="ORF">GO495_02770</name>
</gene>
<dbReference type="AlphaFoldDB" id="A0A6N8J5K7"/>
<dbReference type="EMBL" id="WRXO01000001">
    <property type="protein sequence ID" value="MVT39499.1"/>
    <property type="molecule type" value="Genomic_DNA"/>
</dbReference>
<organism evidence="1 2">
    <name type="scientific">Chitinophaga oryziterrae</name>
    <dbReference type="NCBI Taxonomy" id="1031224"/>
    <lineage>
        <taxon>Bacteria</taxon>
        <taxon>Pseudomonadati</taxon>
        <taxon>Bacteroidota</taxon>
        <taxon>Chitinophagia</taxon>
        <taxon>Chitinophagales</taxon>
        <taxon>Chitinophagaceae</taxon>
        <taxon>Chitinophaga</taxon>
    </lineage>
</organism>
<reference evidence="1 2" key="1">
    <citation type="submission" date="2019-12" db="EMBL/GenBank/DDBJ databases">
        <title>The draft genomic sequence of strain Chitinophaga oryziterrae JCM 16595.</title>
        <authorList>
            <person name="Zhang X."/>
        </authorList>
    </citation>
    <scope>NUCLEOTIDE SEQUENCE [LARGE SCALE GENOMIC DNA]</scope>
    <source>
        <strain evidence="1 2">JCM 16595</strain>
    </source>
</reference>
<accession>A0A6N8J5K7</accession>
<protein>
    <submittedName>
        <fullName evidence="1">Uncharacterized protein</fullName>
    </submittedName>
</protein>
<sequence>MQRNIPGITTRVLSKELKNVSYV</sequence>
<name>A0A6N8J5K7_9BACT</name>
<keyword evidence="2" id="KW-1185">Reference proteome</keyword>
<comment type="caution">
    <text evidence="1">The sequence shown here is derived from an EMBL/GenBank/DDBJ whole genome shotgun (WGS) entry which is preliminary data.</text>
</comment>